<dbReference type="SUPFAM" id="SSF55073">
    <property type="entry name" value="Nucleotide cyclase"/>
    <property type="match status" value="1"/>
</dbReference>
<dbReference type="InterPro" id="IPR000160">
    <property type="entry name" value="GGDEF_dom"/>
</dbReference>
<reference evidence="5" key="1">
    <citation type="submission" date="2022-08" db="EMBL/GenBank/DDBJ databases">
        <title>Genomic Encyclopedia of Type Strains, Phase III (KMG-III): the genomes of soil and plant-associated and newly described type strains.</title>
        <authorList>
            <person name="Whitman W."/>
        </authorList>
    </citation>
    <scope>NUCLEOTIDE SEQUENCE</scope>
    <source>
        <strain evidence="5">HMT 1</strain>
    </source>
</reference>
<dbReference type="SUPFAM" id="SSF141868">
    <property type="entry name" value="EAL domain-like"/>
    <property type="match status" value="1"/>
</dbReference>
<dbReference type="Gene3D" id="3.40.50.2300">
    <property type="match status" value="1"/>
</dbReference>
<feature type="domain" description="Response regulatory" evidence="3">
    <location>
        <begin position="3"/>
        <end position="122"/>
    </location>
</feature>
<dbReference type="CDD" id="cd00156">
    <property type="entry name" value="REC"/>
    <property type="match status" value="1"/>
</dbReference>
<proteinExistence type="predicted"/>
<dbReference type="PROSITE" id="PS50110">
    <property type="entry name" value="RESPONSE_REGULATORY"/>
    <property type="match status" value="1"/>
</dbReference>
<dbReference type="GO" id="GO:0071111">
    <property type="term" value="F:cyclic-guanylate-specific phosphodiesterase activity"/>
    <property type="evidence" value="ECO:0007669"/>
    <property type="project" value="InterPro"/>
</dbReference>
<evidence type="ECO:0000259" key="3">
    <source>
        <dbReference type="PROSITE" id="PS50110"/>
    </source>
</evidence>
<dbReference type="GO" id="GO:0000160">
    <property type="term" value="P:phosphorelay signal transduction system"/>
    <property type="evidence" value="ECO:0007669"/>
    <property type="project" value="InterPro"/>
</dbReference>
<dbReference type="Proteomes" id="UP001204445">
    <property type="component" value="Unassembled WGS sequence"/>
</dbReference>
<protein>
    <submittedName>
        <fullName evidence="5">EAL domain-containing protein (Putative c-di-GMP-specific phosphodiesterase class I)/FixJ family two-component response regulator</fullName>
    </submittedName>
</protein>
<dbReference type="Pfam" id="PF00990">
    <property type="entry name" value="GGDEF"/>
    <property type="match status" value="1"/>
</dbReference>
<feature type="modified residue" description="4-aspartylphosphate" evidence="1">
    <location>
        <position position="56"/>
    </location>
</feature>
<dbReference type="PANTHER" id="PTHR33121:SF23">
    <property type="entry name" value="CYCLIC DI-GMP PHOSPHODIESTERASE PDEB"/>
    <property type="match status" value="1"/>
</dbReference>
<evidence type="ECO:0000259" key="4">
    <source>
        <dbReference type="PROSITE" id="PS50883"/>
    </source>
</evidence>
<dbReference type="InterPro" id="IPR001789">
    <property type="entry name" value="Sig_transdc_resp-reg_receiver"/>
</dbReference>
<gene>
    <name evidence="5" type="ORF">J2T55_000468</name>
</gene>
<dbReference type="PROSITE" id="PS50883">
    <property type="entry name" value="EAL"/>
    <property type="match status" value="1"/>
</dbReference>
<dbReference type="InterPro" id="IPR043128">
    <property type="entry name" value="Rev_trsase/Diguanyl_cyclase"/>
</dbReference>
<dbReference type="InterPro" id="IPR011006">
    <property type="entry name" value="CheY-like_superfamily"/>
</dbReference>
<evidence type="ECO:0000313" key="6">
    <source>
        <dbReference type="Proteomes" id="UP001204445"/>
    </source>
</evidence>
<feature type="compositionally biased region" description="Low complexity" evidence="2">
    <location>
        <begin position="318"/>
        <end position="354"/>
    </location>
</feature>
<comment type="caution">
    <text evidence="5">The sequence shown here is derived from an EMBL/GenBank/DDBJ whole genome shotgun (WGS) entry which is preliminary data.</text>
</comment>
<dbReference type="AlphaFoldDB" id="A0AAE3HHN9"/>
<dbReference type="SMART" id="SM00448">
    <property type="entry name" value="REC"/>
    <property type="match status" value="1"/>
</dbReference>
<organism evidence="5 6">
    <name type="scientific">Methylohalomonas lacus</name>
    <dbReference type="NCBI Taxonomy" id="398773"/>
    <lineage>
        <taxon>Bacteria</taxon>
        <taxon>Pseudomonadati</taxon>
        <taxon>Pseudomonadota</taxon>
        <taxon>Gammaproteobacteria</taxon>
        <taxon>Methylohalomonadales</taxon>
        <taxon>Methylohalomonadaceae</taxon>
        <taxon>Methylohalomonas</taxon>
    </lineage>
</organism>
<dbReference type="SUPFAM" id="SSF52172">
    <property type="entry name" value="CheY-like"/>
    <property type="match status" value="1"/>
</dbReference>
<dbReference type="SMART" id="SM00052">
    <property type="entry name" value="EAL"/>
    <property type="match status" value="1"/>
</dbReference>
<accession>A0AAE3HHN9</accession>
<dbReference type="EMBL" id="JANUCT010000003">
    <property type="protein sequence ID" value="MCS3902464.1"/>
    <property type="molecule type" value="Genomic_DNA"/>
</dbReference>
<dbReference type="Pfam" id="PF00563">
    <property type="entry name" value="EAL"/>
    <property type="match status" value="1"/>
</dbReference>
<keyword evidence="1" id="KW-0597">Phosphoprotein</keyword>
<evidence type="ECO:0000256" key="1">
    <source>
        <dbReference type="PROSITE-ProRule" id="PRU00169"/>
    </source>
</evidence>
<feature type="domain" description="EAL" evidence="4">
    <location>
        <begin position="381"/>
        <end position="643"/>
    </location>
</feature>
<dbReference type="InterPro" id="IPR029787">
    <property type="entry name" value="Nucleotide_cyclase"/>
</dbReference>
<dbReference type="InterPro" id="IPR035919">
    <property type="entry name" value="EAL_sf"/>
</dbReference>
<dbReference type="SMART" id="SM00267">
    <property type="entry name" value="GGDEF"/>
    <property type="match status" value="1"/>
</dbReference>
<feature type="region of interest" description="Disordered" evidence="2">
    <location>
        <begin position="315"/>
        <end position="354"/>
    </location>
</feature>
<evidence type="ECO:0000313" key="5">
    <source>
        <dbReference type="EMBL" id="MCS3902464.1"/>
    </source>
</evidence>
<dbReference type="CDD" id="cd01948">
    <property type="entry name" value="EAL"/>
    <property type="match status" value="1"/>
</dbReference>
<name>A0AAE3HHN9_9GAMM</name>
<dbReference type="InterPro" id="IPR050706">
    <property type="entry name" value="Cyclic-di-GMP_PDE-like"/>
</dbReference>
<evidence type="ECO:0000256" key="2">
    <source>
        <dbReference type="SAM" id="MobiDB-lite"/>
    </source>
</evidence>
<dbReference type="Pfam" id="PF00072">
    <property type="entry name" value="Response_reg"/>
    <property type="match status" value="1"/>
</dbReference>
<dbReference type="PANTHER" id="PTHR33121">
    <property type="entry name" value="CYCLIC DI-GMP PHOSPHODIESTERASE PDEF"/>
    <property type="match status" value="1"/>
</dbReference>
<dbReference type="Gene3D" id="3.30.70.270">
    <property type="match status" value="1"/>
</dbReference>
<sequence>MKRCLIIDDDESFRQLITRHINGILPDAIVEEYDPALSGPPPTDFDWTGCDLVILDYFLNSSLTGLDLLNEWKKQEHFPPVIMMTAAGSEDIAVRAMKYGVQDYLRKQNITREKLKQAIEDAIQIRNAEREQEAANTQNSQSFNKALFYKKLEQAATDSESGQVFVLIDLDQYTELGEAHGVILQDSVIKHIARVTYKVFSDTDHLVSMTRMSDASIGLLCTLPTGTSLQQTVTDLGRHLHEHPYDNDGSSIVFTVSIAGVGLSEADKSANDIMRIARRLCRHIQDNGGNDCALHMPGGTYSDVPATQTDTRAVPAVSEPETISPTTTTANPAAGTPTAATTRSTATAAASAPPSEADFLEMTLEMPAEKLHGQSDPADSDADTGFDILQALNDNRLLQYYQPIMPLSEKATQIDREYYSIRIRMVDTDGVIIEADKIMPELRNKRNQKLLDRWLLRQAVGRIVSYRNNKQQSPVFLIKISEESFADSSLFNWLQSKLMKSIAGLDVGKSLCIEVAADTYLTHRRQVEALFKFMRQSYGFRFALSSFSSVEQLNSCLEKSHFDIVKISQKLLDELQSQQSDPASMPASISQLKEHGSLLVATFIEDAAMLTQAINGGADFAMGYFIGEPIDNINNDQQIESFELT</sequence>
<dbReference type="InterPro" id="IPR001633">
    <property type="entry name" value="EAL_dom"/>
</dbReference>
<dbReference type="Gene3D" id="3.20.20.450">
    <property type="entry name" value="EAL domain"/>
    <property type="match status" value="1"/>
</dbReference>
<keyword evidence="6" id="KW-1185">Reference proteome</keyword>